<dbReference type="InterPro" id="IPR032189">
    <property type="entry name" value="Mlh1_C"/>
</dbReference>
<reference evidence="2 3" key="1">
    <citation type="submission" date="2022-12" db="EMBL/GenBank/DDBJ databases">
        <title>Chromosome-level genome assembly of true bugs.</title>
        <authorList>
            <person name="Ma L."/>
            <person name="Li H."/>
        </authorList>
    </citation>
    <scope>NUCLEOTIDE SEQUENCE [LARGE SCALE GENOMIC DNA]</scope>
    <source>
        <strain evidence="2">Lab_2022b</strain>
    </source>
</reference>
<evidence type="ECO:0000313" key="2">
    <source>
        <dbReference type="EMBL" id="KAK9506614.1"/>
    </source>
</evidence>
<dbReference type="Pfam" id="PF16413">
    <property type="entry name" value="Mlh1_C"/>
    <property type="match status" value="1"/>
</dbReference>
<evidence type="ECO:0000259" key="1">
    <source>
        <dbReference type="Pfam" id="PF16413"/>
    </source>
</evidence>
<comment type="caution">
    <text evidence="2">The sequence shown here is derived from an EMBL/GenBank/DDBJ whole genome shotgun (WGS) entry which is preliminary data.</text>
</comment>
<sequence length="81" mass="9427">MLCESDIESSSSAHLRELITNMTFVGCVDEDKTLVQHGTKLYMFNSKKFRILCLYMKSHLLDLMIRHQNGKKKMDEKTMLA</sequence>
<dbReference type="EMBL" id="JAPXFL010000005">
    <property type="protein sequence ID" value="KAK9506614.1"/>
    <property type="molecule type" value="Genomic_DNA"/>
</dbReference>
<dbReference type="AlphaFoldDB" id="A0AAW1D6H6"/>
<dbReference type="Proteomes" id="UP001461498">
    <property type="component" value="Unassembled WGS sequence"/>
</dbReference>
<proteinExistence type="predicted"/>
<organism evidence="2 3">
    <name type="scientific">Rhynocoris fuscipes</name>
    <dbReference type="NCBI Taxonomy" id="488301"/>
    <lineage>
        <taxon>Eukaryota</taxon>
        <taxon>Metazoa</taxon>
        <taxon>Ecdysozoa</taxon>
        <taxon>Arthropoda</taxon>
        <taxon>Hexapoda</taxon>
        <taxon>Insecta</taxon>
        <taxon>Pterygota</taxon>
        <taxon>Neoptera</taxon>
        <taxon>Paraneoptera</taxon>
        <taxon>Hemiptera</taxon>
        <taxon>Heteroptera</taxon>
        <taxon>Panheteroptera</taxon>
        <taxon>Cimicomorpha</taxon>
        <taxon>Reduviidae</taxon>
        <taxon>Harpactorinae</taxon>
        <taxon>Harpactorini</taxon>
        <taxon>Rhynocoris</taxon>
    </lineage>
</organism>
<accession>A0AAW1D6H6</accession>
<name>A0AAW1D6H6_9HEMI</name>
<protein>
    <recommendedName>
        <fullName evidence="1">DNA mismatch repair protein Mlh1 C-terminal domain-containing protein</fullName>
    </recommendedName>
</protein>
<evidence type="ECO:0000313" key="3">
    <source>
        <dbReference type="Proteomes" id="UP001461498"/>
    </source>
</evidence>
<feature type="domain" description="DNA mismatch repair protein Mlh1 C-terminal" evidence="1">
    <location>
        <begin position="5"/>
        <end position="50"/>
    </location>
</feature>
<gene>
    <name evidence="2" type="ORF">O3M35_008513</name>
</gene>
<keyword evidence="3" id="KW-1185">Reference proteome</keyword>